<dbReference type="Pfam" id="PF03717">
    <property type="entry name" value="PBP_dimer"/>
    <property type="match status" value="1"/>
</dbReference>
<comment type="caution">
    <text evidence="6">The sequence shown here is derived from an EMBL/GenBank/DDBJ whole genome shotgun (WGS) entry which is preliminary data.</text>
</comment>
<dbReference type="Gene3D" id="3.30.450.330">
    <property type="match status" value="1"/>
</dbReference>
<dbReference type="PANTHER" id="PTHR30627">
    <property type="entry name" value="PEPTIDOGLYCAN D,D-TRANSPEPTIDASE"/>
    <property type="match status" value="1"/>
</dbReference>
<name>A0A369LBP1_9ACTN</name>
<dbReference type="InterPro" id="IPR012338">
    <property type="entry name" value="Beta-lactam/transpept-like"/>
</dbReference>
<dbReference type="Pfam" id="PF00905">
    <property type="entry name" value="Transpeptidase"/>
    <property type="match status" value="1"/>
</dbReference>
<feature type="domain" description="Penicillin-binding protein dimerisation" evidence="5">
    <location>
        <begin position="33"/>
        <end position="177"/>
    </location>
</feature>
<evidence type="ECO:0000256" key="1">
    <source>
        <dbReference type="ARBA" id="ARBA00004370"/>
    </source>
</evidence>
<proteinExistence type="inferred from homology"/>
<evidence type="ECO:0000313" key="7">
    <source>
        <dbReference type="Proteomes" id="UP000253975"/>
    </source>
</evidence>
<dbReference type="InterPro" id="IPR050515">
    <property type="entry name" value="Beta-lactam/transpept"/>
</dbReference>
<dbReference type="Gene3D" id="3.40.710.10">
    <property type="entry name" value="DD-peptidase/beta-lactamase superfamily"/>
    <property type="match status" value="1"/>
</dbReference>
<evidence type="ECO:0000259" key="5">
    <source>
        <dbReference type="Pfam" id="PF03717"/>
    </source>
</evidence>
<dbReference type="GO" id="GO:0005886">
    <property type="term" value="C:plasma membrane"/>
    <property type="evidence" value="ECO:0007669"/>
    <property type="project" value="TreeGrafter"/>
</dbReference>
<dbReference type="SUPFAM" id="SSF56519">
    <property type="entry name" value="Penicillin binding protein dimerisation domain"/>
    <property type="match status" value="1"/>
</dbReference>
<dbReference type="RefSeq" id="WP_114616020.1">
    <property type="nucleotide sequence ID" value="NZ_PPTO01000013.1"/>
</dbReference>
<accession>A0A369LBP1</accession>
<dbReference type="GO" id="GO:0071555">
    <property type="term" value="P:cell wall organization"/>
    <property type="evidence" value="ECO:0007669"/>
    <property type="project" value="TreeGrafter"/>
</dbReference>
<feature type="domain" description="Penicillin-binding protein transpeptidase" evidence="4">
    <location>
        <begin position="221"/>
        <end position="522"/>
    </location>
</feature>
<dbReference type="GO" id="GO:0008658">
    <property type="term" value="F:penicillin binding"/>
    <property type="evidence" value="ECO:0007669"/>
    <property type="project" value="InterPro"/>
</dbReference>
<dbReference type="PANTHER" id="PTHR30627:SF1">
    <property type="entry name" value="PEPTIDOGLYCAN D,D-TRANSPEPTIDASE FTSI"/>
    <property type="match status" value="1"/>
</dbReference>
<dbReference type="InterPro" id="IPR036138">
    <property type="entry name" value="PBP_dimer_sf"/>
</dbReference>
<gene>
    <name evidence="6" type="ORF">C1881_07800</name>
</gene>
<evidence type="ECO:0000313" key="6">
    <source>
        <dbReference type="EMBL" id="RDB57053.1"/>
    </source>
</evidence>
<evidence type="ECO:0000259" key="4">
    <source>
        <dbReference type="Pfam" id="PF00905"/>
    </source>
</evidence>
<comment type="similarity">
    <text evidence="2">Belongs to the transpeptidase family.</text>
</comment>
<sequence>MLLVGRLVQLQIILADDYSTQAANSRTVSVELSPRRGTIYDRNGKVLASDVQATTIYCNPKEITDVKSTAEKLAGVLGGDASIYEGALSTENTTFAYVKRKVDQDKGEEVQGLGLDGIYFLDDMKRVYPYGSIAGQILGLVDVDGNGQTGLELYYDSILKGEPGKLVLQQGAYGMPIPDGTEVDEPAKDGQDIILSIDIDMQQYVEERLAKGVSDIGGEDGSAVLYDADSGDIIAIASTPYLDPSDRSNIEEGATSVKAITTQFEPGSIFKTASFCAMLEAGGITAQTTVDCPVYLEADEYKISDAHERAATTMTAAEVLAQSSNVGTSLLVQQHLGFNGLYDKIRKYGLNDATGVDYPGEAEGYLTNVSTWSLIQSYNVTFGQGISLSPLMITRFYGAIANGAGVAHTPHFLISKPSSGEEVTWDSEQIIDNTDAIAPLTDMLVGVVENGTGKTAAVEGYTMAGKTGTAEYADDTGSYVKDMYNLDFVGFLPNATSNLVCFVGVNHVPYERNTCEVFKDIMTEASSRYKIAQK</sequence>
<dbReference type="Proteomes" id="UP000253975">
    <property type="component" value="Unassembled WGS sequence"/>
</dbReference>
<dbReference type="SUPFAM" id="SSF56601">
    <property type="entry name" value="beta-lactamase/transpeptidase-like"/>
    <property type="match status" value="1"/>
</dbReference>
<comment type="subcellular location">
    <subcellularLocation>
        <location evidence="1">Membrane</location>
    </subcellularLocation>
</comment>
<dbReference type="InterPro" id="IPR001460">
    <property type="entry name" value="PCN-bd_Tpept"/>
</dbReference>
<organism evidence="6 7">
    <name type="scientific">Slackia isoflavoniconvertens</name>
    <dbReference type="NCBI Taxonomy" id="572010"/>
    <lineage>
        <taxon>Bacteria</taxon>
        <taxon>Bacillati</taxon>
        <taxon>Actinomycetota</taxon>
        <taxon>Coriobacteriia</taxon>
        <taxon>Eggerthellales</taxon>
        <taxon>Eggerthellaceae</taxon>
        <taxon>Slackia</taxon>
    </lineage>
</organism>
<dbReference type="AlphaFoldDB" id="A0A369LBP1"/>
<dbReference type="Gene3D" id="1.10.150.770">
    <property type="match status" value="1"/>
</dbReference>
<dbReference type="InterPro" id="IPR005311">
    <property type="entry name" value="PBP_dimer"/>
</dbReference>
<dbReference type="Gene3D" id="3.90.1310.10">
    <property type="entry name" value="Penicillin-binding protein 2a (Domain 2)"/>
    <property type="match status" value="1"/>
</dbReference>
<keyword evidence="3" id="KW-0472">Membrane</keyword>
<protein>
    <submittedName>
        <fullName evidence="6">Penicillin-binding protein 2</fullName>
    </submittedName>
</protein>
<reference evidence="6 7" key="1">
    <citation type="journal article" date="2018" name="Elife">
        <title>Discovery and characterization of a prevalent human gut bacterial enzyme sufficient for the inactivation of a family of plant toxins.</title>
        <authorList>
            <person name="Koppel N."/>
            <person name="Bisanz J.E."/>
            <person name="Pandelia M.E."/>
            <person name="Turnbaugh P.J."/>
            <person name="Balskus E.P."/>
        </authorList>
    </citation>
    <scope>NUCLEOTIDE SEQUENCE [LARGE SCALE GENOMIC DNA]</scope>
    <source>
        <strain evidence="6 7">OB21 GAM31</strain>
    </source>
</reference>
<evidence type="ECO:0000256" key="2">
    <source>
        <dbReference type="ARBA" id="ARBA00007171"/>
    </source>
</evidence>
<dbReference type="EMBL" id="PPTO01000013">
    <property type="protein sequence ID" value="RDB57053.1"/>
    <property type="molecule type" value="Genomic_DNA"/>
</dbReference>
<evidence type="ECO:0000256" key="3">
    <source>
        <dbReference type="ARBA" id="ARBA00023136"/>
    </source>
</evidence>